<sequence>MGDFGLTDAKIMNARDKGLYGGGLSQETYAFRTEALKREHIQELMTIVTPFFETERWLLHGTLDTGVFADANFLLRAHQMRPKVLDQIAVKFEELILEQGRETVVKNYTHSDADTVAITITVQTYAPRALPAHMHMSPNIAGVNVNFQFSKDKPISQGGHFSFIGCRCIVRTKTGETPAPVLGVKTASISDDDA</sequence>
<name>A0A7S0DM09_9EUKA</name>
<evidence type="ECO:0000313" key="1">
    <source>
        <dbReference type="EMBL" id="CAD8458288.1"/>
    </source>
</evidence>
<organism evidence="1">
    <name type="scientific">Amorphochlora amoebiformis</name>
    <dbReference type="NCBI Taxonomy" id="1561963"/>
    <lineage>
        <taxon>Eukaryota</taxon>
        <taxon>Sar</taxon>
        <taxon>Rhizaria</taxon>
        <taxon>Cercozoa</taxon>
        <taxon>Chlorarachniophyceae</taxon>
        <taxon>Amorphochlora</taxon>
    </lineage>
</organism>
<protein>
    <submittedName>
        <fullName evidence="1">Uncharacterized protein</fullName>
    </submittedName>
</protein>
<reference evidence="1" key="1">
    <citation type="submission" date="2021-01" db="EMBL/GenBank/DDBJ databases">
        <authorList>
            <person name="Corre E."/>
            <person name="Pelletier E."/>
            <person name="Niang G."/>
            <person name="Scheremetjew M."/>
            <person name="Finn R."/>
            <person name="Kale V."/>
            <person name="Holt S."/>
            <person name="Cochrane G."/>
            <person name="Meng A."/>
            <person name="Brown T."/>
            <person name="Cohen L."/>
        </authorList>
    </citation>
    <scope>NUCLEOTIDE SEQUENCE</scope>
    <source>
        <strain evidence="1">CCMP2058</strain>
    </source>
</reference>
<gene>
    <name evidence="1" type="ORF">LAMO00422_LOCUS17239</name>
</gene>
<dbReference type="EMBL" id="HBEM01025403">
    <property type="protein sequence ID" value="CAD8458288.1"/>
    <property type="molecule type" value="Transcribed_RNA"/>
</dbReference>
<dbReference type="AlphaFoldDB" id="A0A7S0DM09"/>
<proteinExistence type="predicted"/>
<accession>A0A7S0DM09</accession>